<evidence type="ECO:0000313" key="3">
    <source>
        <dbReference type="Proteomes" id="UP001476798"/>
    </source>
</evidence>
<organism evidence="2 3">
    <name type="scientific">Goodea atripinnis</name>
    <dbReference type="NCBI Taxonomy" id="208336"/>
    <lineage>
        <taxon>Eukaryota</taxon>
        <taxon>Metazoa</taxon>
        <taxon>Chordata</taxon>
        <taxon>Craniata</taxon>
        <taxon>Vertebrata</taxon>
        <taxon>Euteleostomi</taxon>
        <taxon>Actinopterygii</taxon>
        <taxon>Neopterygii</taxon>
        <taxon>Teleostei</taxon>
        <taxon>Neoteleostei</taxon>
        <taxon>Acanthomorphata</taxon>
        <taxon>Ovalentaria</taxon>
        <taxon>Atherinomorphae</taxon>
        <taxon>Cyprinodontiformes</taxon>
        <taxon>Goodeidae</taxon>
        <taxon>Goodea</taxon>
    </lineage>
</organism>
<proteinExistence type="predicted"/>
<dbReference type="SUPFAM" id="SSF140996">
    <property type="entry name" value="Hermes dimerisation domain"/>
    <property type="match status" value="1"/>
</dbReference>
<dbReference type="EMBL" id="JAHRIO010098200">
    <property type="protein sequence ID" value="MEQ2190287.1"/>
    <property type="molecule type" value="Genomic_DNA"/>
</dbReference>
<dbReference type="Proteomes" id="UP001476798">
    <property type="component" value="Unassembled WGS sequence"/>
</dbReference>
<gene>
    <name evidence="2" type="ORF">GOODEAATRI_034210</name>
</gene>
<accession>A0ABV0Q450</accession>
<comment type="caution">
    <text evidence="2">The sequence shown here is derived from an EMBL/GenBank/DDBJ whole genome shotgun (WGS) entry which is preliminary data.</text>
</comment>
<reference evidence="2 3" key="1">
    <citation type="submission" date="2021-06" db="EMBL/GenBank/DDBJ databases">
        <authorList>
            <person name="Palmer J.M."/>
        </authorList>
    </citation>
    <scope>NUCLEOTIDE SEQUENCE [LARGE SCALE GENOMIC DNA]</scope>
    <source>
        <strain evidence="2 3">GA_2019</strain>
        <tissue evidence="2">Muscle</tissue>
    </source>
</reference>
<dbReference type="Gene3D" id="1.10.10.1070">
    <property type="entry name" value="Zinc finger, BED domain-containing"/>
    <property type="match status" value="1"/>
</dbReference>
<keyword evidence="3" id="KW-1185">Reference proteome</keyword>
<evidence type="ECO:0000313" key="2">
    <source>
        <dbReference type="EMBL" id="MEQ2190287.1"/>
    </source>
</evidence>
<protein>
    <submittedName>
        <fullName evidence="2">Uncharacterized protein</fullName>
    </submittedName>
</protein>
<feature type="region of interest" description="Disordered" evidence="1">
    <location>
        <begin position="1"/>
        <end position="26"/>
    </location>
</feature>
<evidence type="ECO:0000256" key="1">
    <source>
        <dbReference type="SAM" id="MobiDB-lite"/>
    </source>
</evidence>
<name>A0ABV0Q450_9TELE</name>
<sequence length="116" mass="13381">MPRNYRSMHENKEAKQGGPSSGKSFQDAGCIDSSQTYYYIVHLYDMVHYYILFVIKHIVQVSYVFPSEEKNDVGMVLVNMVIQDTQPFSIVEDSGFRKFVEALNSTYVLPIRQVCI</sequence>